<sequence length="120" mass="12990">MRRERRKKKGTSLNPKEVLLKNYLQHAKAYRESGGIPFKAPSIFSDYASALYYITKNSLGNTLHRHLRVSVGDDNVRPQSPNFPESCGTPRVIGAGGAGGAGAVDYAGCDIPDTGVLGRR</sequence>
<accession>A0A4C1WM40</accession>
<dbReference type="EMBL" id="BGZK01000601">
    <property type="protein sequence ID" value="GBP52351.1"/>
    <property type="molecule type" value="Genomic_DNA"/>
</dbReference>
<dbReference type="Proteomes" id="UP000299102">
    <property type="component" value="Unassembled WGS sequence"/>
</dbReference>
<reference evidence="1 2" key="1">
    <citation type="journal article" date="2019" name="Commun. Biol.">
        <title>The bagworm genome reveals a unique fibroin gene that provides high tensile strength.</title>
        <authorList>
            <person name="Kono N."/>
            <person name="Nakamura H."/>
            <person name="Ohtoshi R."/>
            <person name="Tomita M."/>
            <person name="Numata K."/>
            <person name="Arakawa K."/>
        </authorList>
    </citation>
    <scope>NUCLEOTIDE SEQUENCE [LARGE SCALE GENOMIC DNA]</scope>
</reference>
<comment type="caution">
    <text evidence="1">The sequence shown here is derived from an EMBL/GenBank/DDBJ whole genome shotgun (WGS) entry which is preliminary data.</text>
</comment>
<evidence type="ECO:0000313" key="2">
    <source>
        <dbReference type="Proteomes" id="UP000299102"/>
    </source>
</evidence>
<dbReference type="AlphaFoldDB" id="A0A4C1WM40"/>
<proteinExistence type="predicted"/>
<evidence type="ECO:0000313" key="1">
    <source>
        <dbReference type="EMBL" id="GBP52351.1"/>
    </source>
</evidence>
<keyword evidence="2" id="KW-1185">Reference proteome</keyword>
<gene>
    <name evidence="1" type="ORF">EVAR_37737_1</name>
</gene>
<name>A0A4C1WM40_EUMVA</name>
<protein>
    <submittedName>
        <fullName evidence="1">Uncharacterized protein</fullName>
    </submittedName>
</protein>
<organism evidence="1 2">
    <name type="scientific">Eumeta variegata</name>
    <name type="common">Bagworm moth</name>
    <name type="synonym">Eumeta japonica</name>
    <dbReference type="NCBI Taxonomy" id="151549"/>
    <lineage>
        <taxon>Eukaryota</taxon>
        <taxon>Metazoa</taxon>
        <taxon>Ecdysozoa</taxon>
        <taxon>Arthropoda</taxon>
        <taxon>Hexapoda</taxon>
        <taxon>Insecta</taxon>
        <taxon>Pterygota</taxon>
        <taxon>Neoptera</taxon>
        <taxon>Endopterygota</taxon>
        <taxon>Lepidoptera</taxon>
        <taxon>Glossata</taxon>
        <taxon>Ditrysia</taxon>
        <taxon>Tineoidea</taxon>
        <taxon>Psychidae</taxon>
        <taxon>Oiketicinae</taxon>
        <taxon>Eumeta</taxon>
    </lineage>
</organism>